<dbReference type="GO" id="GO:1990904">
    <property type="term" value="C:ribonucleoprotein complex"/>
    <property type="evidence" value="ECO:0007669"/>
    <property type="project" value="UniProtKB-KW"/>
</dbReference>
<proteinExistence type="inferred from homology"/>
<evidence type="ECO:0000256" key="2">
    <source>
        <dbReference type="ARBA" id="ARBA00022980"/>
    </source>
</evidence>
<evidence type="ECO:0000259" key="6">
    <source>
        <dbReference type="Pfam" id="PF24841"/>
    </source>
</evidence>
<feature type="transmembrane region" description="Helical" evidence="5">
    <location>
        <begin position="99"/>
        <end position="117"/>
    </location>
</feature>
<name>A0AAF0ELG5_9BASI</name>
<feature type="compositionally biased region" description="Basic and acidic residues" evidence="4">
    <location>
        <begin position="40"/>
        <end position="53"/>
    </location>
</feature>
<reference evidence="7" key="1">
    <citation type="submission" date="2023-03" db="EMBL/GenBank/DDBJ databases">
        <title>Mating type loci evolution in Malassezia.</title>
        <authorList>
            <person name="Coelho M.A."/>
        </authorList>
    </citation>
    <scope>NUCLEOTIDE SEQUENCE</scope>
    <source>
        <strain evidence="7">CBS 9557</strain>
    </source>
</reference>
<protein>
    <submittedName>
        <fullName evidence="7">40S ribosomal protein S25</fullName>
    </submittedName>
</protein>
<feature type="transmembrane region" description="Helical" evidence="5">
    <location>
        <begin position="190"/>
        <end position="214"/>
    </location>
</feature>
<evidence type="ECO:0000313" key="7">
    <source>
        <dbReference type="EMBL" id="WFD28215.1"/>
    </source>
</evidence>
<comment type="similarity">
    <text evidence="1">Belongs to the eukaryotic ribosomal protein eS25 family.</text>
</comment>
<dbReference type="InterPro" id="IPR004977">
    <property type="entry name" value="Ribosomal_eS25"/>
</dbReference>
<dbReference type="FunFam" id="3.30.63.20:FF:000001">
    <property type="entry name" value="40S ribosomal protein S25"/>
    <property type="match status" value="1"/>
</dbReference>
<dbReference type="Proteomes" id="UP001213623">
    <property type="component" value="Chromosome 6"/>
</dbReference>
<keyword evidence="3" id="KW-0687">Ribonucleoprotein</keyword>
<dbReference type="InterPro" id="IPR056136">
    <property type="entry name" value="DUF7719"/>
</dbReference>
<keyword evidence="5" id="KW-0472">Membrane</keyword>
<evidence type="ECO:0000256" key="4">
    <source>
        <dbReference type="SAM" id="MobiDB-lite"/>
    </source>
</evidence>
<evidence type="ECO:0000256" key="3">
    <source>
        <dbReference type="ARBA" id="ARBA00023274"/>
    </source>
</evidence>
<keyword evidence="5" id="KW-0812">Transmembrane</keyword>
<organism evidence="7 8">
    <name type="scientific">Malassezia nana</name>
    <dbReference type="NCBI Taxonomy" id="180528"/>
    <lineage>
        <taxon>Eukaryota</taxon>
        <taxon>Fungi</taxon>
        <taxon>Dikarya</taxon>
        <taxon>Basidiomycota</taxon>
        <taxon>Ustilaginomycotina</taxon>
        <taxon>Malasseziomycetes</taxon>
        <taxon>Malasseziales</taxon>
        <taxon>Malasseziaceae</taxon>
        <taxon>Malassezia</taxon>
    </lineage>
</organism>
<keyword evidence="2 7" id="KW-0689">Ribosomal protein</keyword>
<accession>A0AAF0ELG5</accession>
<dbReference type="Pfam" id="PF03297">
    <property type="entry name" value="Ribosomal_S25"/>
    <property type="match status" value="1"/>
</dbReference>
<sequence>MAVLEEIEGEVSPAFLAHSISSMAAEPPSAFVRQRSNPTPRKDLNEDLPKEWDLQDSDVDDDDDDVNLLAEHDAFVEEPNAAELYEDLQESKLSERAEWTFLFILWCIPFAFFFELLNLQAQKQYHQESSFAGEVATLAKRLPRLREQRRWLTQAVTFVIGTLAGCYLAYVVNKASYDIALARTPALGTLWVLAIVRLDLGYALASLALFGAYVQRTSLFVADAYLQMPPKKSAILASASKAGKKKKWSKGRVKDKAQNAVYLDKPLYEKVLKEVPTFKMITPSVLIDRLKINGSVARRAIRHFEREGQIKPLIHHHGQLVYSMYDPR</sequence>
<evidence type="ECO:0000313" key="8">
    <source>
        <dbReference type="Proteomes" id="UP001213623"/>
    </source>
</evidence>
<keyword evidence="5" id="KW-1133">Transmembrane helix</keyword>
<feature type="domain" description="DUF7719" evidence="6">
    <location>
        <begin position="154"/>
        <end position="215"/>
    </location>
</feature>
<feature type="transmembrane region" description="Helical" evidence="5">
    <location>
        <begin position="151"/>
        <end position="170"/>
    </location>
</feature>
<keyword evidence="8" id="KW-1185">Reference proteome</keyword>
<evidence type="ECO:0000256" key="1">
    <source>
        <dbReference type="ARBA" id="ARBA00009106"/>
    </source>
</evidence>
<gene>
    <name evidence="7" type="primary">RPS25</name>
    <name evidence="7" type="ORF">MNAN1_003221</name>
</gene>
<dbReference type="Gene3D" id="3.30.63.20">
    <property type="match status" value="1"/>
</dbReference>
<dbReference type="EMBL" id="CP119897">
    <property type="protein sequence ID" value="WFD28215.1"/>
    <property type="molecule type" value="Genomic_DNA"/>
</dbReference>
<dbReference type="GO" id="GO:0005840">
    <property type="term" value="C:ribosome"/>
    <property type="evidence" value="ECO:0007669"/>
    <property type="project" value="UniProtKB-KW"/>
</dbReference>
<dbReference type="PANTHER" id="PTHR12850">
    <property type="entry name" value="40S RIBOSOMAL PROTEIN S25"/>
    <property type="match status" value="1"/>
</dbReference>
<evidence type="ECO:0000256" key="5">
    <source>
        <dbReference type="SAM" id="Phobius"/>
    </source>
</evidence>
<dbReference type="AlphaFoldDB" id="A0AAF0ELG5"/>
<feature type="region of interest" description="Disordered" evidence="4">
    <location>
        <begin position="26"/>
        <end position="58"/>
    </location>
</feature>
<dbReference type="Pfam" id="PF24841">
    <property type="entry name" value="DUF7719"/>
    <property type="match status" value="1"/>
</dbReference>